<dbReference type="GO" id="GO:0005829">
    <property type="term" value="C:cytosol"/>
    <property type="evidence" value="ECO:0007669"/>
    <property type="project" value="TreeGrafter"/>
</dbReference>
<comment type="function">
    <text evidence="8">Involved in the biosynthesis of the chorismate, which leads to the biosynthesis of aromatic amino acids. Catalyzes the reversible NADPH linked reduction of 3-dehydroshikimate (DHSA) to yield shikimate (SA).</text>
</comment>
<keyword evidence="4 8" id="KW-0521">NADP</keyword>
<comment type="catalytic activity">
    <reaction evidence="7 8">
        <text>shikimate + NADP(+) = 3-dehydroshikimate + NADPH + H(+)</text>
        <dbReference type="Rhea" id="RHEA:17737"/>
        <dbReference type="ChEBI" id="CHEBI:15378"/>
        <dbReference type="ChEBI" id="CHEBI:16630"/>
        <dbReference type="ChEBI" id="CHEBI:36208"/>
        <dbReference type="ChEBI" id="CHEBI:57783"/>
        <dbReference type="ChEBI" id="CHEBI:58349"/>
        <dbReference type="EC" id="1.1.1.25"/>
    </reaction>
</comment>
<dbReference type="Proteomes" id="UP000095237">
    <property type="component" value="Unassembled WGS sequence"/>
</dbReference>
<dbReference type="Pfam" id="PF18317">
    <property type="entry name" value="SDH_C"/>
    <property type="match status" value="1"/>
</dbReference>
<dbReference type="InterPro" id="IPR006151">
    <property type="entry name" value="Shikm_DH/Glu-tRNA_Rdtase"/>
</dbReference>
<proteinExistence type="inferred from homology"/>
<dbReference type="AlphaFoldDB" id="A0A1E5IMD9"/>
<feature type="binding site" evidence="8">
    <location>
        <position position="97"/>
    </location>
    <ligand>
        <name>shikimate</name>
        <dbReference type="ChEBI" id="CHEBI:36208"/>
    </ligand>
</feature>
<dbReference type="EC" id="1.1.1.25" evidence="2 8"/>
<dbReference type="SUPFAM" id="SSF53223">
    <property type="entry name" value="Aminoacid dehydrogenase-like, N-terminal domain"/>
    <property type="match status" value="1"/>
</dbReference>
<name>A0A1E5IMD9_ENDTX</name>
<keyword evidence="5 8" id="KW-0560">Oxidoreductase</keyword>
<evidence type="ECO:0000259" key="10">
    <source>
        <dbReference type="Pfam" id="PF08501"/>
    </source>
</evidence>
<evidence type="ECO:0000259" key="9">
    <source>
        <dbReference type="Pfam" id="PF01488"/>
    </source>
</evidence>
<evidence type="ECO:0000256" key="7">
    <source>
        <dbReference type="ARBA" id="ARBA00049442"/>
    </source>
</evidence>
<comment type="pathway">
    <text evidence="1 8">Metabolic intermediate biosynthesis; chorismate biosynthesis; chorismate from D-erythrose 4-phosphate and phosphoenolpyruvate: step 4/7.</text>
</comment>
<dbReference type="CDD" id="cd01065">
    <property type="entry name" value="NAD_bind_Shikimate_DH"/>
    <property type="match status" value="1"/>
</dbReference>
<accession>A0A1E5IMD9</accession>
<feature type="binding site" evidence="8">
    <location>
        <position position="245"/>
    </location>
    <ligand>
        <name>NADP(+)</name>
        <dbReference type="ChEBI" id="CHEBI:58349"/>
    </ligand>
</feature>
<evidence type="ECO:0000259" key="11">
    <source>
        <dbReference type="Pfam" id="PF18317"/>
    </source>
</evidence>
<dbReference type="GO" id="GO:0050661">
    <property type="term" value="F:NADP binding"/>
    <property type="evidence" value="ECO:0007669"/>
    <property type="project" value="InterPro"/>
</dbReference>
<gene>
    <name evidence="8" type="primary">aroE</name>
    <name evidence="12" type="ORF">ATZ36_02420</name>
</gene>
<keyword evidence="13" id="KW-1185">Reference proteome</keyword>
<feature type="binding site" evidence="8">
    <location>
        <position position="225"/>
    </location>
    <ligand>
        <name>shikimate</name>
        <dbReference type="ChEBI" id="CHEBI:36208"/>
    </ligand>
</feature>
<feature type="domain" description="SDH C-terminal" evidence="11">
    <location>
        <begin position="245"/>
        <end position="275"/>
    </location>
</feature>
<dbReference type="InterPro" id="IPR046346">
    <property type="entry name" value="Aminoacid_DH-like_N_sf"/>
</dbReference>
<dbReference type="UniPathway" id="UPA00053">
    <property type="reaction ID" value="UER00087"/>
</dbReference>
<evidence type="ECO:0000313" key="13">
    <source>
        <dbReference type="Proteomes" id="UP000095237"/>
    </source>
</evidence>
<comment type="similarity">
    <text evidence="8">Belongs to the shikimate dehydrogenase family.</text>
</comment>
<feature type="binding site" evidence="8">
    <location>
        <position position="223"/>
    </location>
    <ligand>
        <name>NADP(+)</name>
        <dbReference type="ChEBI" id="CHEBI:58349"/>
    </ligand>
</feature>
<feature type="binding site" evidence="8">
    <location>
        <position position="72"/>
    </location>
    <ligand>
        <name>shikimate</name>
        <dbReference type="ChEBI" id="CHEBI:36208"/>
    </ligand>
</feature>
<reference evidence="12 13" key="1">
    <citation type="submission" date="2015-11" db="EMBL/GenBank/DDBJ databases">
        <title>Evidence for parallel genomic evolution in an endosymbiosis of termite gut flagellates.</title>
        <authorList>
            <person name="Zheng H."/>
        </authorList>
    </citation>
    <scope>NUCLEOTIDE SEQUENCE [LARGE SCALE GENOMIC DNA]</scope>
    <source>
        <strain evidence="12 13">CET450</strain>
    </source>
</reference>
<feature type="binding site" evidence="8">
    <location>
        <begin position="25"/>
        <end position="27"/>
    </location>
    <ligand>
        <name>shikimate</name>
        <dbReference type="ChEBI" id="CHEBI:36208"/>
    </ligand>
</feature>
<evidence type="ECO:0000256" key="6">
    <source>
        <dbReference type="ARBA" id="ARBA00023141"/>
    </source>
</evidence>
<dbReference type="InterPro" id="IPR011342">
    <property type="entry name" value="Shikimate_DH"/>
</dbReference>
<evidence type="ECO:0000256" key="4">
    <source>
        <dbReference type="ARBA" id="ARBA00022857"/>
    </source>
</evidence>
<evidence type="ECO:0000256" key="2">
    <source>
        <dbReference type="ARBA" id="ARBA00012962"/>
    </source>
</evidence>
<dbReference type="InterPro" id="IPR041121">
    <property type="entry name" value="SDH_C"/>
</dbReference>
<dbReference type="Gene3D" id="3.40.50.10860">
    <property type="entry name" value="Leucine Dehydrogenase, chain A, domain 1"/>
    <property type="match status" value="1"/>
</dbReference>
<organism evidence="12 13">
    <name type="scientific">Endomicrobium trichonymphae</name>
    <dbReference type="NCBI Taxonomy" id="1408204"/>
    <lineage>
        <taxon>Bacteria</taxon>
        <taxon>Pseudomonadati</taxon>
        <taxon>Elusimicrobiota</taxon>
        <taxon>Endomicrobiia</taxon>
        <taxon>Endomicrobiales</taxon>
        <taxon>Endomicrobiaceae</taxon>
        <taxon>Candidatus Endomicrobiellum</taxon>
    </lineage>
</organism>
<dbReference type="EMBL" id="LNVX01000133">
    <property type="protein sequence ID" value="OEG71646.1"/>
    <property type="molecule type" value="Genomic_DNA"/>
</dbReference>
<comment type="caution">
    <text evidence="8">Lacks conserved residue(s) required for the propagation of feature annotation.</text>
</comment>
<feature type="binding site" evidence="8">
    <location>
        <position position="252"/>
    </location>
    <ligand>
        <name>shikimate</name>
        <dbReference type="ChEBI" id="CHEBI:36208"/>
    </ligand>
</feature>
<dbReference type="SUPFAM" id="SSF51735">
    <property type="entry name" value="NAD(P)-binding Rossmann-fold domains"/>
    <property type="match status" value="1"/>
</dbReference>
<comment type="caution">
    <text evidence="12">The sequence shown here is derived from an EMBL/GenBank/DDBJ whole genome shotgun (WGS) entry which is preliminary data.</text>
</comment>
<dbReference type="NCBIfam" id="TIGR00507">
    <property type="entry name" value="aroE"/>
    <property type="match status" value="1"/>
</dbReference>
<evidence type="ECO:0000256" key="8">
    <source>
        <dbReference type="HAMAP-Rule" id="MF_00222"/>
    </source>
</evidence>
<dbReference type="InterPro" id="IPR013708">
    <property type="entry name" value="Shikimate_DH-bd_N"/>
</dbReference>
<keyword evidence="6 8" id="KW-0057">Aromatic amino acid biosynthesis</keyword>
<feature type="domain" description="Quinate/shikimate 5-dehydrogenase/glutamyl-tRNA reductase" evidence="9">
    <location>
        <begin position="122"/>
        <end position="196"/>
    </location>
</feature>
<evidence type="ECO:0000256" key="5">
    <source>
        <dbReference type="ARBA" id="ARBA00023002"/>
    </source>
</evidence>
<evidence type="ECO:0000256" key="1">
    <source>
        <dbReference type="ARBA" id="ARBA00004871"/>
    </source>
</evidence>
<dbReference type="PANTHER" id="PTHR21089:SF1">
    <property type="entry name" value="BIFUNCTIONAL 3-DEHYDROQUINATE DEHYDRATASE_SHIKIMATE DEHYDROGENASE, CHLOROPLASTIC"/>
    <property type="match status" value="1"/>
</dbReference>
<dbReference type="Pfam" id="PF01488">
    <property type="entry name" value="Shikimate_DH"/>
    <property type="match status" value="1"/>
</dbReference>
<dbReference type="InterPro" id="IPR036291">
    <property type="entry name" value="NAD(P)-bd_dom_sf"/>
</dbReference>
<evidence type="ECO:0000313" key="12">
    <source>
        <dbReference type="EMBL" id="OEG71646.1"/>
    </source>
</evidence>
<protein>
    <recommendedName>
        <fullName evidence="2 8">Shikimate dehydrogenase (NADP(+))</fullName>
        <shortName evidence="8">SDH</shortName>
        <ecNumber evidence="2 8">1.1.1.25</ecNumber>
    </recommendedName>
</protein>
<dbReference type="GO" id="GO:0004764">
    <property type="term" value="F:shikimate 3-dehydrogenase (NADP+) activity"/>
    <property type="evidence" value="ECO:0007669"/>
    <property type="project" value="UniProtKB-UniRule"/>
</dbReference>
<comment type="subunit">
    <text evidence="8">Homodimer.</text>
</comment>
<dbReference type="Gene3D" id="3.40.50.720">
    <property type="entry name" value="NAD(P)-binding Rossmann-like Domain"/>
    <property type="match status" value="1"/>
</dbReference>
<dbReference type="GO" id="GO:0008652">
    <property type="term" value="P:amino acid biosynthetic process"/>
    <property type="evidence" value="ECO:0007669"/>
    <property type="project" value="UniProtKB-KW"/>
</dbReference>
<feature type="binding site" evidence="8">
    <location>
        <position position="112"/>
    </location>
    <ligand>
        <name>shikimate</name>
        <dbReference type="ChEBI" id="CHEBI:36208"/>
    </ligand>
</feature>
<dbReference type="GO" id="GO:0009423">
    <property type="term" value="P:chorismate biosynthetic process"/>
    <property type="evidence" value="ECO:0007669"/>
    <property type="project" value="UniProtKB-UniRule"/>
</dbReference>
<dbReference type="InterPro" id="IPR022893">
    <property type="entry name" value="Shikimate_DH_fam"/>
</dbReference>
<dbReference type="PANTHER" id="PTHR21089">
    <property type="entry name" value="SHIKIMATE DEHYDROGENASE"/>
    <property type="match status" value="1"/>
</dbReference>
<dbReference type="GO" id="GO:0019632">
    <property type="term" value="P:shikimate metabolic process"/>
    <property type="evidence" value="ECO:0007669"/>
    <property type="project" value="InterPro"/>
</dbReference>
<feature type="domain" description="Shikimate dehydrogenase substrate binding N-terminal" evidence="10">
    <location>
        <begin position="17"/>
        <end position="99"/>
    </location>
</feature>
<keyword evidence="3 8" id="KW-0028">Amino-acid biosynthesis</keyword>
<dbReference type="GO" id="GO:0009073">
    <property type="term" value="P:aromatic amino acid family biosynthetic process"/>
    <property type="evidence" value="ECO:0007669"/>
    <property type="project" value="UniProtKB-KW"/>
</dbReference>
<sequence>MYTGIEMLNTKTKLFAILGYPVKHSFSPQMQNKWFKKENLNCIYLAFEPKPEDLKRAVESLKLLGFQGVNITIPHKIEVMKYVDFTDKAVKKIGSINTIAFKGGKLYGYNTDHLGFSQDLTAKKISLKNKNVLVIGSGGGARAILYALKESEAKNIYIANRTLKNAEQLAEIFKIRAIDIKKVGEVLPSADLLVNTSACGMKKTDVLPFKADKIKSSLIIYDLIYNKATPFTKLAENKGLKIFTGVGMLIRQGACGFKIWTGKYPDIEIAERLLREFIG</sequence>
<evidence type="ECO:0000256" key="3">
    <source>
        <dbReference type="ARBA" id="ARBA00022605"/>
    </source>
</evidence>
<feature type="active site" description="Proton acceptor" evidence="8">
    <location>
        <position position="76"/>
    </location>
</feature>
<dbReference type="HAMAP" id="MF_00222">
    <property type="entry name" value="Shikimate_DH_AroE"/>
    <property type="match status" value="1"/>
</dbReference>
<dbReference type="Pfam" id="PF08501">
    <property type="entry name" value="Shikimate_dh_N"/>
    <property type="match status" value="1"/>
</dbReference>